<protein>
    <submittedName>
        <fullName evidence="2">Uncharacterized protein</fullName>
    </submittedName>
</protein>
<evidence type="ECO:0000313" key="3">
    <source>
        <dbReference type="Proteomes" id="UP000181790"/>
    </source>
</evidence>
<comment type="caution">
    <text evidence="2">The sequence shown here is derived from an EMBL/GenBank/DDBJ whole genome shotgun (WGS) entry which is preliminary data.</text>
</comment>
<dbReference type="Gene3D" id="2.160.20.120">
    <property type="match status" value="1"/>
</dbReference>
<evidence type="ECO:0000256" key="1">
    <source>
        <dbReference type="SAM" id="Phobius"/>
    </source>
</evidence>
<reference evidence="2 3" key="1">
    <citation type="submission" date="2016-10" db="EMBL/GenBank/DDBJ databases">
        <title>Arsenicibacter rosenii gen. nov., sp. nov., an efficient arsenic-methylating bacterium isolated from an arsenic-contaminated paddy soil.</title>
        <authorList>
            <person name="Huang K."/>
        </authorList>
    </citation>
    <scope>NUCLEOTIDE SEQUENCE [LARGE SCALE GENOMIC DNA]</scope>
    <source>
        <strain evidence="2 3">SM-1</strain>
    </source>
</reference>
<keyword evidence="1" id="KW-0472">Membrane</keyword>
<organism evidence="2 3">
    <name type="scientific">Arsenicibacter rosenii</name>
    <dbReference type="NCBI Taxonomy" id="1750698"/>
    <lineage>
        <taxon>Bacteria</taxon>
        <taxon>Pseudomonadati</taxon>
        <taxon>Bacteroidota</taxon>
        <taxon>Cytophagia</taxon>
        <taxon>Cytophagales</taxon>
        <taxon>Spirosomataceae</taxon>
        <taxon>Arsenicibacter</taxon>
    </lineage>
</organism>
<gene>
    <name evidence="2" type="ORF">BLX24_02165</name>
</gene>
<dbReference type="AlphaFoldDB" id="A0A1S2VQ59"/>
<dbReference type="OrthoDB" id="952674at2"/>
<feature type="transmembrane region" description="Helical" evidence="1">
    <location>
        <begin position="6"/>
        <end position="26"/>
    </location>
</feature>
<dbReference type="EMBL" id="MORL01000001">
    <property type="protein sequence ID" value="OIN60913.1"/>
    <property type="molecule type" value="Genomic_DNA"/>
</dbReference>
<proteinExistence type="predicted"/>
<dbReference type="RefSeq" id="WP_071501417.1">
    <property type="nucleotide sequence ID" value="NZ_MORL01000001.1"/>
</dbReference>
<dbReference type="Proteomes" id="UP000181790">
    <property type="component" value="Unassembled WGS sequence"/>
</dbReference>
<sequence>MKTSSLLFLSALVVIVAGMTSFNLLFKREAEKIDWSNPYQFYKPVSVQTVRAVVVTGSPYMEVFIQHSKQTEALVYPEDTARITCRQVADTLFINIAPDRYSVRPKDITARSLPVRVLVRTPEIRLVKGDRAHIFVQDFTLDSLTVDASFTRMSLDHTDVKQLLTVDLRKESFMQFGGGQYGTLKLSVHDASGFDLQRADITRFEPAISDKTEVRLQGNTLKWLNWKRL</sequence>
<accession>A0A1S2VQ59</accession>
<keyword evidence="1" id="KW-0812">Transmembrane</keyword>
<keyword evidence="1" id="KW-1133">Transmembrane helix</keyword>
<evidence type="ECO:0000313" key="2">
    <source>
        <dbReference type="EMBL" id="OIN60913.1"/>
    </source>
</evidence>
<keyword evidence="3" id="KW-1185">Reference proteome</keyword>
<name>A0A1S2VQ59_9BACT</name>